<evidence type="ECO:0000313" key="3">
    <source>
        <dbReference type="Proteomes" id="UP000299102"/>
    </source>
</evidence>
<organism evidence="2 3">
    <name type="scientific">Eumeta variegata</name>
    <name type="common">Bagworm moth</name>
    <name type="synonym">Eumeta japonica</name>
    <dbReference type="NCBI Taxonomy" id="151549"/>
    <lineage>
        <taxon>Eukaryota</taxon>
        <taxon>Metazoa</taxon>
        <taxon>Ecdysozoa</taxon>
        <taxon>Arthropoda</taxon>
        <taxon>Hexapoda</taxon>
        <taxon>Insecta</taxon>
        <taxon>Pterygota</taxon>
        <taxon>Neoptera</taxon>
        <taxon>Endopterygota</taxon>
        <taxon>Lepidoptera</taxon>
        <taxon>Glossata</taxon>
        <taxon>Ditrysia</taxon>
        <taxon>Tineoidea</taxon>
        <taxon>Psychidae</taxon>
        <taxon>Oiketicinae</taxon>
        <taxon>Eumeta</taxon>
    </lineage>
</organism>
<name>A0A4C1ZCV6_EUMVA</name>
<comment type="caution">
    <text evidence="2">The sequence shown here is derived from an EMBL/GenBank/DDBJ whole genome shotgun (WGS) entry which is preliminary data.</text>
</comment>
<reference evidence="2 3" key="1">
    <citation type="journal article" date="2019" name="Commun. Biol.">
        <title>The bagworm genome reveals a unique fibroin gene that provides high tensile strength.</title>
        <authorList>
            <person name="Kono N."/>
            <person name="Nakamura H."/>
            <person name="Ohtoshi R."/>
            <person name="Tomita M."/>
            <person name="Numata K."/>
            <person name="Arakawa K."/>
        </authorList>
    </citation>
    <scope>NUCLEOTIDE SEQUENCE [LARGE SCALE GENOMIC DNA]</scope>
</reference>
<keyword evidence="3" id="KW-1185">Reference proteome</keyword>
<feature type="region of interest" description="Disordered" evidence="1">
    <location>
        <begin position="1"/>
        <end position="33"/>
    </location>
</feature>
<accession>A0A4C1ZCV6</accession>
<dbReference type="EMBL" id="BGZK01001679">
    <property type="protein sequence ID" value="GBP84447.1"/>
    <property type="molecule type" value="Genomic_DNA"/>
</dbReference>
<dbReference type="Proteomes" id="UP000299102">
    <property type="component" value="Unassembled WGS sequence"/>
</dbReference>
<sequence length="75" mass="8260">MRANRATTPPMDTRNSGGVIMRSSGGSNRPFRDLLQKSFGGDGSYDKAATNKEFGWLFAISKKLSDASFRNGWEL</sequence>
<proteinExistence type="predicted"/>
<gene>
    <name evidence="2" type="ORF">EVAR_62745_1</name>
</gene>
<evidence type="ECO:0000256" key="1">
    <source>
        <dbReference type="SAM" id="MobiDB-lite"/>
    </source>
</evidence>
<protein>
    <submittedName>
        <fullName evidence="2">Uncharacterized protein</fullName>
    </submittedName>
</protein>
<dbReference type="AlphaFoldDB" id="A0A4C1ZCV6"/>
<evidence type="ECO:0000313" key="2">
    <source>
        <dbReference type="EMBL" id="GBP84447.1"/>
    </source>
</evidence>